<dbReference type="SUPFAM" id="SSF52540">
    <property type="entry name" value="P-loop containing nucleoside triphosphate hydrolases"/>
    <property type="match status" value="1"/>
</dbReference>
<dbReference type="Pfam" id="PF12029">
    <property type="entry name" value="DUF3516"/>
    <property type="match status" value="1"/>
</dbReference>
<dbReference type="Proteomes" id="UP000678513">
    <property type="component" value="Chromosome"/>
</dbReference>
<sequence>MTNLSDLLPQDPSPDSLLEIFTTWVEDSGISLYPHQEESLLAILTGDNAIITTPTGSGKSLIALGAHFAALAEGRSTWYTAPIKALVNEKFFALCDAFGAENVGMVTGDASVNADAPIICCTAEILANLALREGRDAKVSQVVMDEFHFLAEPERGWAWQVPLVELPQAQFVIMSATLGDVTGLAKDLTRRTGRETAVIGGVTRPVPLTYRWSLAPVHETIAEIIETHQAPVYIVHPTQGAAVEQAAALLSQGVVRKHGAAVPDELKQALAGFPFAGGFGATLSKLLRGGIGVHHAGMLPRYRRLVEQLAQRGLLAVICGTDTLGVGINVPIRTVLFSSLTKFDGRRQRVLRSREFHQIAGRAGRAGFDPIGYVVAQAPEHEVENARILARHQGDEKKLRSVRRKKPPEGFVNYTEATFNKLIESVPEQLHARMRISHALLLNLLQRNEETSIAVTRLIDSTHPEPKARRAMLRRAVGLGRSLLRAEVATRLPDPTPGGRRYELNVDLQRDFALNQPLSAFALSVIETLDPASADYALDVVSVIEATLEDPRVLLLAQQFKARGQAVAEMKADGWDYEERMDALEEVTWPQPLAELLERAHIEYSVRHPWLSETPVSPKSVVRDMYSQGMTFGEYVAHYKLQRTEGLLLRYLTDAYRALRQSIPEGLRTDDLEDLIAWLGETTRLVDSSLLDEWNELAALAGVPAEQRAEAAPPARPVTGNGRAFRVMVRNAMWRRVELCADDDVDALAALTSGDPMTRQRWDDALGNYWDEHEDIGVGADARGPAFFIVEEHRGGRLWEVRQIIDDPAGNRDWSIFATVDLDASDTAGELMLKTLDFSRLDG</sequence>
<dbReference type="Pfam" id="PF00271">
    <property type="entry name" value="Helicase_C"/>
    <property type="match status" value="1"/>
</dbReference>
<keyword evidence="4" id="KW-0067">ATP-binding</keyword>
<evidence type="ECO:0000256" key="4">
    <source>
        <dbReference type="ARBA" id="ARBA00022840"/>
    </source>
</evidence>
<evidence type="ECO:0000313" key="7">
    <source>
        <dbReference type="EMBL" id="QUC07191.1"/>
    </source>
</evidence>
<reference evidence="7 8" key="1">
    <citation type="submission" date="2021-03" db="EMBL/GenBank/DDBJ databases">
        <title>Human Oral Microbial Genomes.</title>
        <authorList>
            <person name="Johnston C.D."/>
            <person name="Chen T."/>
            <person name="Dewhirst F.E."/>
        </authorList>
    </citation>
    <scope>NUCLEOTIDE SEQUENCE [LARGE SCALE GENOMIC DNA]</scope>
    <source>
        <strain evidence="7 8">DSMZ 100122</strain>
    </source>
</reference>
<dbReference type="SMART" id="SM00487">
    <property type="entry name" value="DEXDc"/>
    <property type="match status" value="1"/>
</dbReference>
<keyword evidence="2" id="KW-0378">Hydrolase</keyword>
<evidence type="ECO:0000259" key="5">
    <source>
        <dbReference type="PROSITE" id="PS51192"/>
    </source>
</evidence>
<dbReference type="EMBL" id="CP072384">
    <property type="protein sequence ID" value="QUC07191.1"/>
    <property type="molecule type" value="Genomic_DNA"/>
</dbReference>
<dbReference type="InterPro" id="IPR027417">
    <property type="entry name" value="P-loop_NTPase"/>
</dbReference>
<dbReference type="SMART" id="SM00490">
    <property type="entry name" value="HELICc"/>
    <property type="match status" value="1"/>
</dbReference>
<accession>A0ABX7Y2I5</accession>
<evidence type="ECO:0000256" key="1">
    <source>
        <dbReference type="ARBA" id="ARBA00022741"/>
    </source>
</evidence>
<dbReference type="InterPro" id="IPR050699">
    <property type="entry name" value="RNA-DNA_Helicase"/>
</dbReference>
<feature type="domain" description="Helicase C-terminal" evidence="6">
    <location>
        <begin position="242"/>
        <end position="410"/>
    </location>
</feature>
<keyword evidence="8" id="KW-1185">Reference proteome</keyword>
<dbReference type="PROSITE" id="PS51194">
    <property type="entry name" value="HELICASE_CTER"/>
    <property type="match status" value="1"/>
</dbReference>
<keyword evidence="1" id="KW-0547">Nucleotide-binding</keyword>
<dbReference type="Pfam" id="PF00270">
    <property type="entry name" value="DEAD"/>
    <property type="match status" value="1"/>
</dbReference>
<dbReference type="RefSeq" id="WP_212321467.1">
    <property type="nucleotide sequence ID" value="NZ_AP024463.1"/>
</dbReference>
<dbReference type="PANTHER" id="PTHR12131">
    <property type="entry name" value="ATP-DEPENDENT RNA AND DNA HELICASE"/>
    <property type="match status" value="1"/>
</dbReference>
<organism evidence="7 8">
    <name type="scientific">Arachnia rubra</name>
    <dbReference type="NCBI Taxonomy" id="1547448"/>
    <lineage>
        <taxon>Bacteria</taxon>
        <taxon>Bacillati</taxon>
        <taxon>Actinomycetota</taxon>
        <taxon>Actinomycetes</taxon>
        <taxon>Propionibacteriales</taxon>
        <taxon>Propionibacteriaceae</taxon>
        <taxon>Arachnia</taxon>
    </lineage>
</organism>
<evidence type="ECO:0000259" key="6">
    <source>
        <dbReference type="PROSITE" id="PS51194"/>
    </source>
</evidence>
<keyword evidence="3" id="KW-0347">Helicase</keyword>
<evidence type="ECO:0000313" key="8">
    <source>
        <dbReference type="Proteomes" id="UP000678513"/>
    </source>
</evidence>
<feature type="domain" description="Helicase ATP-binding" evidence="5">
    <location>
        <begin position="40"/>
        <end position="196"/>
    </location>
</feature>
<dbReference type="InterPro" id="IPR001650">
    <property type="entry name" value="Helicase_C-like"/>
</dbReference>
<dbReference type="CDD" id="cd17921">
    <property type="entry name" value="DEXHc_Ski2"/>
    <property type="match status" value="1"/>
</dbReference>
<dbReference type="Gene3D" id="3.40.50.300">
    <property type="entry name" value="P-loop containing nucleotide triphosphate hydrolases"/>
    <property type="match status" value="2"/>
</dbReference>
<evidence type="ECO:0000256" key="3">
    <source>
        <dbReference type="ARBA" id="ARBA00022806"/>
    </source>
</evidence>
<dbReference type="InterPro" id="IPR014001">
    <property type="entry name" value="Helicase_ATP-bd"/>
</dbReference>
<dbReference type="PANTHER" id="PTHR12131:SF1">
    <property type="entry name" value="ATP-DEPENDENT RNA HELICASE SUPV3L1, MITOCHONDRIAL-RELATED"/>
    <property type="match status" value="1"/>
</dbReference>
<proteinExistence type="predicted"/>
<dbReference type="InterPro" id="IPR021904">
    <property type="entry name" value="DUF3516"/>
</dbReference>
<gene>
    <name evidence="7" type="ORF">J5A65_09545</name>
</gene>
<dbReference type="InterPro" id="IPR011545">
    <property type="entry name" value="DEAD/DEAH_box_helicase_dom"/>
</dbReference>
<evidence type="ECO:0000256" key="2">
    <source>
        <dbReference type="ARBA" id="ARBA00022801"/>
    </source>
</evidence>
<name>A0ABX7Y2I5_9ACTN</name>
<dbReference type="PROSITE" id="PS51192">
    <property type="entry name" value="HELICASE_ATP_BIND_1"/>
    <property type="match status" value="1"/>
</dbReference>
<protein>
    <submittedName>
        <fullName evidence="7">DUF3516 domain-containing protein</fullName>
    </submittedName>
</protein>